<evidence type="ECO:0000256" key="3">
    <source>
        <dbReference type="SAM" id="Phobius"/>
    </source>
</evidence>
<evidence type="ECO:0000313" key="6">
    <source>
        <dbReference type="EMBL" id="EEG78853.1"/>
    </source>
</evidence>
<dbReference type="InterPro" id="IPR008334">
    <property type="entry name" value="5'-Nucleotdase_C"/>
</dbReference>
<reference evidence="6 7" key="1">
    <citation type="submission" date="2009-02" db="EMBL/GenBank/DDBJ databases">
        <title>Sequencing of the draft genome and assembly of Dethiobacter alkaliphilus AHT 1.</title>
        <authorList>
            <consortium name="US DOE Joint Genome Institute (JGI-PGF)"/>
            <person name="Lucas S."/>
            <person name="Copeland A."/>
            <person name="Lapidus A."/>
            <person name="Glavina del Rio T."/>
            <person name="Dalin E."/>
            <person name="Tice H."/>
            <person name="Bruce D."/>
            <person name="Goodwin L."/>
            <person name="Pitluck S."/>
            <person name="Larimer F."/>
            <person name="Land M.L."/>
            <person name="Hauser L."/>
            <person name="Muyzer G."/>
        </authorList>
    </citation>
    <scope>NUCLEOTIDE SEQUENCE [LARGE SCALE GENOMIC DNA]</scope>
    <source>
        <strain evidence="6 7">AHT 1</strain>
    </source>
</reference>
<dbReference type="Proteomes" id="UP000006443">
    <property type="component" value="Unassembled WGS sequence"/>
</dbReference>
<dbReference type="RefSeq" id="WP_008513873.1">
    <property type="nucleotide sequence ID" value="NZ_ACJM01000001.1"/>
</dbReference>
<feature type="transmembrane region" description="Helical" evidence="3">
    <location>
        <begin position="641"/>
        <end position="663"/>
    </location>
</feature>
<proteinExistence type="inferred from homology"/>
<gene>
    <name evidence="6" type="ORF">DealDRAFT_0127</name>
</gene>
<dbReference type="AlphaFoldDB" id="C0GCB8"/>
<feature type="domain" description="Calcineurin-like phosphoesterase" evidence="4">
    <location>
        <begin position="45"/>
        <end position="274"/>
    </location>
</feature>
<evidence type="ECO:0000259" key="5">
    <source>
        <dbReference type="Pfam" id="PF02872"/>
    </source>
</evidence>
<keyword evidence="3" id="KW-0812">Transmembrane</keyword>
<dbReference type="InterPro" id="IPR029052">
    <property type="entry name" value="Metallo-depent_PP-like"/>
</dbReference>
<dbReference type="PROSITE" id="PS00786">
    <property type="entry name" value="5_NUCLEOTIDASE_2"/>
    <property type="match status" value="1"/>
</dbReference>
<evidence type="ECO:0000259" key="4">
    <source>
        <dbReference type="Pfam" id="PF00149"/>
    </source>
</evidence>
<keyword evidence="2" id="KW-0378">Hydrolase</keyword>
<keyword evidence="2" id="KW-0547">Nucleotide-binding</keyword>
<protein>
    <submittedName>
        <fullName evidence="6">Metallophosphoesterase</fullName>
    </submittedName>
</protein>
<keyword evidence="3" id="KW-0472">Membrane</keyword>
<dbReference type="InterPro" id="IPR006179">
    <property type="entry name" value="5_nucleotidase/apyrase"/>
</dbReference>
<dbReference type="SUPFAM" id="SSF56300">
    <property type="entry name" value="Metallo-dependent phosphatases"/>
    <property type="match status" value="1"/>
</dbReference>
<dbReference type="eggNOG" id="COG0737">
    <property type="taxonomic scope" value="Bacteria"/>
</dbReference>
<dbReference type="GO" id="GO:0046872">
    <property type="term" value="F:metal ion binding"/>
    <property type="evidence" value="ECO:0007669"/>
    <property type="project" value="InterPro"/>
</dbReference>
<keyword evidence="1" id="KW-0732">Signal</keyword>
<sequence length="682" mass="73542">MSETKRFFIAVVILFMLLILNPALSPLSGGSPVSASNQSEEIFFTILHTNDEHSALIPHSPAADFHPDLPNPTVGGFARLSTAVKEIRENKDAEGEPVLLLSAGDYIGGSPYSWLIPRGLAPELALMQEIGYDAVIIGNHEFDYGPDNLARYYQAAGYPEAHEGTVVLASNTVAPADHPLSGDLYRRTHVMKLDNGLSVGLFGLIGEDAVSVTSDPYPITFLEQTDAARDAVAELQSQGADVIIAVTHAGVDEDRALAREVSGIDVIVGGHCHTALYEPLLENGVIIAQGGSLLAYLGQLELAYNPDTGSVRLRNEQLSNPYLLPVDYRYAPDPEIDALLEQFTQELNALISQQTGGRFSDVMGAVAVSSFQLPNTPRLQESPFGNFTADAMRIITSQRTGKKVDIAIQANGSIRGGITPGTLEHSSGQIVFYDLAELVGLGIGPDGNAGYPIVSVYLTGEEVRRVLEVAALLREMLGDTYFLQFSGLRYDYNPGNAVLFNMPVLNQPIPSAVLPGSWGAVTRAELYTGNGFQGMGDEGFVSIERGDEELYHLVTDSYILSFLPMVGEMLPMLNIELKDSDGNIVPEEHLDDLIVRVDGEELKVWQTVLEYAASQPVNADGIPEIDSYYAATAGRINPVGAFPLVALPAIVLLLPAIAAFLAVRGILRRRAAKLSTIRSNLR</sequence>
<dbReference type="GO" id="GO:0009166">
    <property type="term" value="P:nucleotide catabolic process"/>
    <property type="evidence" value="ECO:0007669"/>
    <property type="project" value="InterPro"/>
</dbReference>
<accession>C0GCB8</accession>
<dbReference type="PANTHER" id="PTHR11575">
    <property type="entry name" value="5'-NUCLEOTIDASE-RELATED"/>
    <property type="match status" value="1"/>
</dbReference>
<evidence type="ECO:0000313" key="7">
    <source>
        <dbReference type="Proteomes" id="UP000006443"/>
    </source>
</evidence>
<dbReference type="SUPFAM" id="SSF55816">
    <property type="entry name" value="5'-nucleotidase (syn. UDP-sugar hydrolase), C-terminal domain"/>
    <property type="match status" value="1"/>
</dbReference>
<dbReference type="Gene3D" id="3.60.21.10">
    <property type="match status" value="1"/>
</dbReference>
<evidence type="ECO:0000256" key="1">
    <source>
        <dbReference type="ARBA" id="ARBA00022729"/>
    </source>
</evidence>
<dbReference type="GO" id="GO:0016788">
    <property type="term" value="F:hydrolase activity, acting on ester bonds"/>
    <property type="evidence" value="ECO:0007669"/>
    <property type="project" value="InterPro"/>
</dbReference>
<organism evidence="6 7">
    <name type="scientific">Dethiobacter alkaliphilus AHT 1</name>
    <dbReference type="NCBI Taxonomy" id="555088"/>
    <lineage>
        <taxon>Bacteria</taxon>
        <taxon>Bacillati</taxon>
        <taxon>Bacillota</taxon>
        <taxon>Dethiobacteria</taxon>
        <taxon>Dethiobacterales</taxon>
        <taxon>Dethiobacteraceae</taxon>
        <taxon>Dethiobacter</taxon>
    </lineage>
</organism>
<dbReference type="EMBL" id="ACJM01000001">
    <property type="protein sequence ID" value="EEG78853.1"/>
    <property type="molecule type" value="Genomic_DNA"/>
</dbReference>
<dbReference type="InterPro" id="IPR004843">
    <property type="entry name" value="Calcineurin-like_PHP"/>
</dbReference>
<dbReference type="InterPro" id="IPR006146">
    <property type="entry name" value="5'-Nucleotdase_CS"/>
</dbReference>
<feature type="domain" description="5'-Nucleotidase C-terminal" evidence="5">
    <location>
        <begin position="376"/>
        <end position="498"/>
    </location>
</feature>
<dbReference type="Gene3D" id="3.90.780.10">
    <property type="entry name" value="5'-Nucleotidase, C-terminal domain"/>
    <property type="match status" value="1"/>
</dbReference>
<dbReference type="Pfam" id="PF02872">
    <property type="entry name" value="5_nucleotid_C"/>
    <property type="match status" value="1"/>
</dbReference>
<dbReference type="PRINTS" id="PR01607">
    <property type="entry name" value="APYRASEFAMLY"/>
</dbReference>
<evidence type="ECO:0000256" key="2">
    <source>
        <dbReference type="RuleBase" id="RU362119"/>
    </source>
</evidence>
<comment type="similarity">
    <text evidence="2">Belongs to the 5'-nucleotidase family.</text>
</comment>
<dbReference type="GO" id="GO:0000166">
    <property type="term" value="F:nucleotide binding"/>
    <property type="evidence" value="ECO:0007669"/>
    <property type="project" value="UniProtKB-KW"/>
</dbReference>
<name>C0GCB8_DETAL</name>
<keyword evidence="7" id="KW-1185">Reference proteome</keyword>
<keyword evidence="3" id="KW-1133">Transmembrane helix</keyword>
<comment type="caution">
    <text evidence="6">The sequence shown here is derived from an EMBL/GenBank/DDBJ whole genome shotgun (WGS) entry which is preliminary data.</text>
</comment>
<dbReference type="Pfam" id="PF00149">
    <property type="entry name" value="Metallophos"/>
    <property type="match status" value="1"/>
</dbReference>
<dbReference type="InterPro" id="IPR036907">
    <property type="entry name" value="5'-Nucleotdase_C_sf"/>
</dbReference>
<dbReference type="CDD" id="cd00845">
    <property type="entry name" value="MPP_UshA_N_like"/>
    <property type="match status" value="1"/>
</dbReference>
<dbReference type="OrthoDB" id="9800780at2"/>
<dbReference type="STRING" id="555088.DealDRAFT_0127"/>
<dbReference type="PANTHER" id="PTHR11575:SF24">
    <property type="entry name" value="5'-NUCLEOTIDASE"/>
    <property type="match status" value="1"/>
</dbReference>